<gene>
    <name evidence="16" type="primary">pcrA</name>
    <name evidence="16" type="ORF">HU830_06020</name>
</gene>
<dbReference type="Pfam" id="PF00580">
    <property type="entry name" value="UvrD-helicase"/>
    <property type="match status" value="1"/>
</dbReference>
<dbReference type="GO" id="GO:0009314">
    <property type="term" value="P:response to radiation"/>
    <property type="evidence" value="ECO:0007669"/>
    <property type="project" value="UniProtKB-ARBA"/>
</dbReference>
<evidence type="ECO:0000256" key="11">
    <source>
        <dbReference type="ARBA" id="ARBA00048988"/>
    </source>
</evidence>
<comment type="catalytic activity">
    <reaction evidence="10">
        <text>Couples ATP hydrolysis with the unwinding of duplex DNA by translocating in the 3'-5' direction.</text>
        <dbReference type="EC" id="5.6.2.4"/>
    </reaction>
</comment>
<evidence type="ECO:0000256" key="9">
    <source>
        <dbReference type="ARBA" id="ARBA00023235"/>
    </source>
</evidence>
<comment type="catalytic activity">
    <reaction evidence="11 13">
        <text>ATP + H2O = ADP + phosphate + H(+)</text>
        <dbReference type="Rhea" id="RHEA:13065"/>
        <dbReference type="ChEBI" id="CHEBI:15377"/>
        <dbReference type="ChEBI" id="CHEBI:15378"/>
        <dbReference type="ChEBI" id="CHEBI:30616"/>
        <dbReference type="ChEBI" id="CHEBI:43474"/>
        <dbReference type="ChEBI" id="CHEBI:456216"/>
        <dbReference type="EC" id="5.6.2.4"/>
    </reaction>
</comment>
<dbReference type="GO" id="GO:0016787">
    <property type="term" value="F:hydrolase activity"/>
    <property type="evidence" value="ECO:0007669"/>
    <property type="project" value="UniProtKB-UniRule"/>
</dbReference>
<name>A0A850R7Q1_9LACO</name>
<dbReference type="PANTHER" id="PTHR11070:SF2">
    <property type="entry name" value="ATP-DEPENDENT DNA HELICASE SRS2"/>
    <property type="match status" value="1"/>
</dbReference>
<evidence type="ECO:0000256" key="6">
    <source>
        <dbReference type="ARBA" id="ARBA00022840"/>
    </source>
</evidence>
<evidence type="ECO:0000256" key="5">
    <source>
        <dbReference type="ARBA" id="ARBA00022806"/>
    </source>
</evidence>
<dbReference type="GO" id="GO:0043138">
    <property type="term" value="F:3'-5' DNA helicase activity"/>
    <property type="evidence" value="ECO:0007669"/>
    <property type="project" value="UniProtKB-EC"/>
</dbReference>
<dbReference type="Gene3D" id="1.10.486.10">
    <property type="entry name" value="PCRA, domain 4"/>
    <property type="match status" value="1"/>
</dbReference>
<dbReference type="Proteomes" id="UP000563523">
    <property type="component" value="Unassembled WGS sequence"/>
</dbReference>
<dbReference type="EMBL" id="JABZEC010000005">
    <property type="protein sequence ID" value="NVY96712.1"/>
    <property type="molecule type" value="Genomic_DNA"/>
</dbReference>
<dbReference type="CDD" id="cd18807">
    <property type="entry name" value="SF1_C_UvrD"/>
    <property type="match status" value="1"/>
</dbReference>
<evidence type="ECO:0000313" key="17">
    <source>
        <dbReference type="Proteomes" id="UP000563523"/>
    </source>
</evidence>
<dbReference type="InterPro" id="IPR014017">
    <property type="entry name" value="DNA_helicase_UvrD-like_C"/>
</dbReference>
<keyword evidence="5 12" id="KW-0347">Helicase</keyword>
<keyword evidence="3" id="KW-0227">DNA damage</keyword>
<dbReference type="GO" id="GO:0033202">
    <property type="term" value="C:DNA helicase complex"/>
    <property type="evidence" value="ECO:0007669"/>
    <property type="project" value="TreeGrafter"/>
</dbReference>
<evidence type="ECO:0000256" key="3">
    <source>
        <dbReference type="ARBA" id="ARBA00022763"/>
    </source>
</evidence>
<dbReference type="GO" id="GO:0005524">
    <property type="term" value="F:ATP binding"/>
    <property type="evidence" value="ECO:0007669"/>
    <property type="project" value="UniProtKB-UniRule"/>
</dbReference>
<dbReference type="SUPFAM" id="SSF52540">
    <property type="entry name" value="P-loop containing nucleoside triphosphate hydrolases"/>
    <property type="match status" value="1"/>
</dbReference>
<comment type="similarity">
    <text evidence="1 13">Belongs to the helicase family. UvrD subfamily.</text>
</comment>
<reference evidence="16 17" key="1">
    <citation type="submission" date="2020-06" db="EMBL/GenBank/DDBJ databases">
        <authorList>
            <person name="Kang J."/>
        </authorList>
    </citation>
    <scope>NUCLEOTIDE SEQUENCE [LARGE SCALE GENOMIC DNA]</scope>
    <source>
        <strain evidence="16 17">DCY120</strain>
    </source>
</reference>
<dbReference type="InterPro" id="IPR027417">
    <property type="entry name" value="P-loop_NTPase"/>
</dbReference>
<keyword evidence="4 12" id="KW-0378">Hydrolase</keyword>
<accession>A0A850R7Q1</accession>
<feature type="domain" description="UvrD-like helicase ATP-binding" evidence="14">
    <location>
        <begin position="8"/>
        <end position="287"/>
    </location>
</feature>
<feature type="binding site" evidence="12">
    <location>
        <begin position="29"/>
        <end position="36"/>
    </location>
    <ligand>
        <name>ATP</name>
        <dbReference type="ChEBI" id="CHEBI:30616"/>
    </ligand>
</feature>
<dbReference type="CDD" id="cd17932">
    <property type="entry name" value="DEXQc_UvrD"/>
    <property type="match status" value="1"/>
</dbReference>
<dbReference type="InterPro" id="IPR005751">
    <property type="entry name" value="ATP-dep_DNA_helicase_PcrA"/>
</dbReference>
<dbReference type="InterPro" id="IPR014016">
    <property type="entry name" value="UvrD-like_ATP-bd"/>
</dbReference>
<comment type="caution">
    <text evidence="16">The sequence shown here is derived from an EMBL/GenBank/DDBJ whole genome shotgun (WGS) entry which is preliminary data.</text>
</comment>
<evidence type="ECO:0000256" key="13">
    <source>
        <dbReference type="RuleBase" id="RU364053"/>
    </source>
</evidence>
<keyword evidence="6 12" id="KW-0067">ATP-binding</keyword>
<keyword evidence="8" id="KW-0234">DNA repair</keyword>
<proteinExistence type="inferred from homology"/>
<dbReference type="AlphaFoldDB" id="A0A850R7Q1"/>
<keyword evidence="17" id="KW-1185">Reference proteome</keyword>
<evidence type="ECO:0000256" key="12">
    <source>
        <dbReference type="PROSITE-ProRule" id="PRU00560"/>
    </source>
</evidence>
<dbReference type="Gene3D" id="3.40.50.300">
    <property type="entry name" value="P-loop containing nucleotide triphosphate hydrolases"/>
    <property type="match status" value="2"/>
</dbReference>
<dbReference type="Gene3D" id="1.10.10.160">
    <property type="match status" value="1"/>
</dbReference>
<keyword evidence="2 12" id="KW-0547">Nucleotide-binding</keyword>
<dbReference type="EC" id="5.6.2.4" evidence="13"/>
<dbReference type="Pfam" id="PF13361">
    <property type="entry name" value="UvrD_C"/>
    <property type="match status" value="1"/>
</dbReference>
<dbReference type="GO" id="GO:0005829">
    <property type="term" value="C:cytosol"/>
    <property type="evidence" value="ECO:0007669"/>
    <property type="project" value="TreeGrafter"/>
</dbReference>
<evidence type="ECO:0000256" key="2">
    <source>
        <dbReference type="ARBA" id="ARBA00022741"/>
    </source>
</evidence>
<evidence type="ECO:0000256" key="8">
    <source>
        <dbReference type="ARBA" id="ARBA00023204"/>
    </source>
</evidence>
<keyword evidence="9" id="KW-0413">Isomerase</keyword>
<evidence type="ECO:0000259" key="14">
    <source>
        <dbReference type="PROSITE" id="PS51198"/>
    </source>
</evidence>
<protein>
    <recommendedName>
        <fullName evidence="13">ATP-dependent DNA helicase</fullName>
        <ecNumber evidence="13">5.6.2.4</ecNumber>
    </recommendedName>
</protein>
<evidence type="ECO:0000259" key="15">
    <source>
        <dbReference type="PROSITE" id="PS51217"/>
    </source>
</evidence>
<evidence type="ECO:0000256" key="4">
    <source>
        <dbReference type="ARBA" id="ARBA00022801"/>
    </source>
</evidence>
<dbReference type="PROSITE" id="PS51198">
    <property type="entry name" value="UVRD_HELICASE_ATP_BIND"/>
    <property type="match status" value="1"/>
</dbReference>
<dbReference type="FunFam" id="1.10.486.10:FF:000003">
    <property type="entry name" value="ATP-dependent DNA helicase"/>
    <property type="match status" value="1"/>
</dbReference>
<dbReference type="GO" id="GO:0003677">
    <property type="term" value="F:DNA binding"/>
    <property type="evidence" value="ECO:0007669"/>
    <property type="project" value="UniProtKB-KW"/>
</dbReference>
<dbReference type="FunFam" id="3.40.50.300:FF:001201">
    <property type="entry name" value="ATP-dependent DNA helicase UvrD2"/>
    <property type="match status" value="1"/>
</dbReference>
<organism evidence="16 17">
    <name type="scientific">Bombilactobacillus apium</name>
    <dbReference type="NCBI Taxonomy" id="2675299"/>
    <lineage>
        <taxon>Bacteria</taxon>
        <taxon>Bacillati</taxon>
        <taxon>Bacillota</taxon>
        <taxon>Bacilli</taxon>
        <taxon>Lactobacillales</taxon>
        <taxon>Lactobacillaceae</taxon>
        <taxon>Bombilactobacillus</taxon>
    </lineage>
</organism>
<feature type="domain" description="UvrD-like helicase C-terminal" evidence="15">
    <location>
        <begin position="288"/>
        <end position="567"/>
    </location>
</feature>
<dbReference type="FunFam" id="1.10.10.160:FF:000001">
    <property type="entry name" value="ATP-dependent DNA helicase"/>
    <property type="match status" value="1"/>
</dbReference>
<dbReference type="PANTHER" id="PTHR11070">
    <property type="entry name" value="UVRD / RECB / PCRA DNA HELICASE FAMILY MEMBER"/>
    <property type="match status" value="1"/>
</dbReference>
<keyword evidence="7 13" id="KW-0238">DNA-binding</keyword>
<dbReference type="Pfam" id="PF21196">
    <property type="entry name" value="PcrA_UvrD_tudor"/>
    <property type="match status" value="1"/>
</dbReference>
<dbReference type="InterPro" id="IPR013986">
    <property type="entry name" value="DExx_box_DNA_helicase_dom_sf"/>
</dbReference>
<dbReference type="GO" id="GO:0006260">
    <property type="term" value="P:DNA replication"/>
    <property type="evidence" value="ECO:0007669"/>
    <property type="project" value="InterPro"/>
</dbReference>
<dbReference type="PROSITE" id="PS51217">
    <property type="entry name" value="UVRD_HELICASE_CTER"/>
    <property type="match status" value="1"/>
</dbReference>
<evidence type="ECO:0000256" key="10">
    <source>
        <dbReference type="ARBA" id="ARBA00034617"/>
    </source>
</evidence>
<dbReference type="NCBIfam" id="TIGR01073">
    <property type="entry name" value="pcrA"/>
    <property type="match status" value="1"/>
</dbReference>
<dbReference type="GO" id="GO:0000725">
    <property type="term" value="P:recombinational repair"/>
    <property type="evidence" value="ECO:0007669"/>
    <property type="project" value="TreeGrafter"/>
</dbReference>
<evidence type="ECO:0000256" key="7">
    <source>
        <dbReference type="ARBA" id="ARBA00023125"/>
    </source>
</evidence>
<sequence>MAEAAIIQGLNKEQQQAVTTTAGPLLVLAGAGSGKTRVLTRRIAYLIEECQVMPWHILAITFTNKAAREMKARVEKLLGDQAQGVWVSTFHSMCVRILRREAPTLGYSSAFTITGAAEQRTLIKQILKRFNLDPKKYDPRALLSVISRAKNELQTVLDYQQNANTPFTKVAAQVYEAYQAALEANQSFDFDDLIMKTIELFEQNSEVLENYQEKFQYIHVDEYQDTNDAQYRLIQLLAQKYHNLCVVGDGDQSIYGWRGANMANILNFEQDYPQAQTILLEQNYRSTKTILQAANQVIAHNNERKPKDLWTDNDRGSKIVYYRAQNEQDEALYVVRQIQKLQQQQGYHLRDFAILYRTNAQSRVLEDRLLKANLAYKIVGGHKFYDRKEIKDVLAYLQLVANPKDSLSFGRIVNSPKRGIGQSSLDKLQELAQEQNWSLLEAALNADVSTITSRARNQLQQFAQMIVHLMEQRDSWSITELVTKTIEKSGYVAALEQQDNLEAQTRLENIQELLTVTQQFDQNYQPELPDSDPLVDFLADLALVSSEDQEDENSDQLTLMTLHAAKGLEFPGVFLIGLEEGIFPLSRALDQPAELEEERRLAYVGITRAKEKLYLTNTWQRMLYGRVQSNRPSRFVSEIEPDLLEIAGDNPGTTQTNATPRYPFARRMANPVAGPKAQPQVAHQSSAGKKHWQVGDQVEHRKWGPGTVVKVNGQGNEAELDVAFKDRGIKRLLAEFAPIKKLEN</sequence>
<evidence type="ECO:0000256" key="1">
    <source>
        <dbReference type="ARBA" id="ARBA00009922"/>
    </source>
</evidence>
<dbReference type="RefSeq" id="WP_176942878.1">
    <property type="nucleotide sequence ID" value="NZ_JABZEC010000005.1"/>
</dbReference>
<dbReference type="InterPro" id="IPR000212">
    <property type="entry name" value="DNA_helicase_UvrD/REP"/>
</dbReference>
<evidence type="ECO:0000313" key="16">
    <source>
        <dbReference type="EMBL" id="NVY96712.1"/>
    </source>
</evidence>